<keyword evidence="2" id="KW-1185">Reference proteome</keyword>
<dbReference type="RefSeq" id="WP_008181863.1">
    <property type="nucleotide sequence ID" value="NZ_GL890843.1"/>
</dbReference>
<sequence>MDAELLQVMAQVAEQLRAEGKQNRAEVLLGLRSELLEILGISETPSSANPSCQDYLQFLTEVLLATDNSDSNPKVVYPLLGANLDKLDDNFIDILQTWASAKLSEAEAEYIAKVIWEFSNLIQQFPLGNKANNIEIAIAGYKQVLKVFTRESKRESWAAIQTNLGQAYRNRIRGERAKNLELAITQYQRALSVYTKSDFPIYWAMTQINLGEAYRNRIHDHRAENLEKAIARYQLASSVYTQSDFPIEWAQTQTNLGNAYSDRIRGDRAENLELAIEAFQRALSVYTQEDFPMEWVQTQTNLGNAYSDRIRGDRAKNLELAIEAFQQASSVRTTQDFPMAWAMTQSNPQNNLGLPIMTESVVIGKRI</sequence>
<dbReference type="Pfam" id="PF13374">
    <property type="entry name" value="TPR_10"/>
    <property type="match status" value="1"/>
</dbReference>
<accession>F4XP85</accession>
<gene>
    <name evidence="1" type="ORF">LYNGBM3L_28750</name>
</gene>
<organism evidence="1 2">
    <name type="scientific">Moorena producens 3L</name>
    <dbReference type="NCBI Taxonomy" id="489825"/>
    <lineage>
        <taxon>Bacteria</taxon>
        <taxon>Bacillati</taxon>
        <taxon>Cyanobacteriota</taxon>
        <taxon>Cyanophyceae</taxon>
        <taxon>Coleofasciculales</taxon>
        <taxon>Coleofasciculaceae</taxon>
        <taxon>Moorena</taxon>
    </lineage>
</organism>
<dbReference type="Proteomes" id="UP000003959">
    <property type="component" value="Unassembled WGS sequence"/>
</dbReference>
<dbReference type="SUPFAM" id="SSF48452">
    <property type="entry name" value="TPR-like"/>
    <property type="match status" value="2"/>
</dbReference>
<proteinExistence type="predicted"/>
<evidence type="ECO:0000313" key="1">
    <source>
        <dbReference type="EMBL" id="EGJ33620.1"/>
    </source>
</evidence>
<reference evidence="2" key="1">
    <citation type="journal article" date="2011" name="Proc. Natl. Acad. Sci. U.S.A.">
        <title>Genomic insights into the physiology and ecology of the marine filamentous cyanobacterium Lyngbya majuscula.</title>
        <authorList>
            <person name="Jones A.C."/>
            <person name="Monroe E.A."/>
            <person name="Podell S."/>
            <person name="Hess W.R."/>
            <person name="Klages S."/>
            <person name="Esquenazi E."/>
            <person name="Niessen S."/>
            <person name="Hoover H."/>
            <person name="Rothmann M."/>
            <person name="Lasken R.S."/>
            <person name="Yates J.R.III."/>
            <person name="Reinhardt R."/>
            <person name="Kube M."/>
            <person name="Burkart M.D."/>
            <person name="Allen E.E."/>
            <person name="Dorrestein P.C."/>
            <person name="Gerwick W.H."/>
            <person name="Gerwick L."/>
        </authorList>
    </citation>
    <scope>NUCLEOTIDE SEQUENCE [LARGE SCALE GENOMIC DNA]</scope>
    <source>
        <strain evidence="2">3L</strain>
    </source>
</reference>
<dbReference type="HOGENOM" id="CLU_029846_1_0_3"/>
<name>F4XP85_9CYAN</name>
<dbReference type="AlphaFoldDB" id="F4XP85"/>
<protein>
    <recommendedName>
        <fullName evidence="3">Tetratricopeptide repeat protein</fullName>
    </recommendedName>
</protein>
<evidence type="ECO:0008006" key="3">
    <source>
        <dbReference type="Google" id="ProtNLM"/>
    </source>
</evidence>
<dbReference type="EMBL" id="GL890843">
    <property type="protein sequence ID" value="EGJ33620.1"/>
    <property type="molecule type" value="Genomic_DNA"/>
</dbReference>
<dbReference type="Gene3D" id="1.25.40.10">
    <property type="entry name" value="Tetratricopeptide repeat domain"/>
    <property type="match status" value="2"/>
</dbReference>
<dbReference type="eggNOG" id="COG0457">
    <property type="taxonomic scope" value="Bacteria"/>
</dbReference>
<dbReference type="InterPro" id="IPR011990">
    <property type="entry name" value="TPR-like_helical_dom_sf"/>
</dbReference>
<evidence type="ECO:0000313" key="2">
    <source>
        <dbReference type="Proteomes" id="UP000003959"/>
    </source>
</evidence>